<dbReference type="Gramene" id="PAN37596">
    <property type="protein sequence ID" value="PAN37596"/>
    <property type="gene ID" value="PAHAL_7G102700"/>
</dbReference>
<proteinExistence type="predicted"/>
<dbReference type="Proteomes" id="UP000243499">
    <property type="component" value="Chromosome 7"/>
</dbReference>
<organism evidence="2">
    <name type="scientific">Panicum hallii</name>
    <dbReference type="NCBI Taxonomy" id="206008"/>
    <lineage>
        <taxon>Eukaryota</taxon>
        <taxon>Viridiplantae</taxon>
        <taxon>Streptophyta</taxon>
        <taxon>Embryophyta</taxon>
        <taxon>Tracheophyta</taxon>
        <taxon>Spermatophyta</taxon>
        <taxon>Magnoliopsida</taxon>
        <taxon>Liliopsida</taxon>
        <taxon>Poales</taxon>
        <taxon>Poaceae</taxon>
        <taxon>PACMAD clade</taxon>
        <taxon>Panicoideae</taxon>
        <taxon>Panicodae</taxon>
        <taxon>Paniceae</taxon>
        <taxon>Panicinae</taxon>
        <taxon>Panicum</taxon>
        <taxon>Panicum sect. Panicum</taxon>
    </lineage>
</organism>
<feature type="region of interest" description="Disordered" evidence="1">
    <location>
        <begin position="1"/>
        <end position="65"/>
    </location>
</feature>
<sequence length="196" mass="20643">MTLHAFSLSRAAPTPARPLRPRRPAPEPSARRPRTAPPARRPRAAPALPTSPHLHSRRLALPTPRPATLSAQAATHLRKAGAGRLQQLHAASCCNNSAPAAGTSGGSATGAKDWRFFLAWYLMSLDKNPIATKAVTAAVLTLAGDLICQLRPPPDSDMGEGGEEKSFNFLQVLLEGSIAGGTAGVVVEQHCTQLTQ</sequence>
<name>A0A2S3I5P3_9POAL</name>
<protein>
    <submittedName>
        <fullName evidence="2">Uncharacterized protein</fullName>
    </submittedName>
</protein>
<evidence type="ECO:0000313" key="2">
    <source>
        <dbReference type="EMBL" id="PAN37596.1"/>
    </source>
</evidence>
<reference evidence="2" key="1">
    <citation type="submission" date="2018-04" db="EMBL/GenBank/DDBJ databases">
        <title>WGS assembly of Panicum hallii.</title>
        <authorList>
            <person name="Lovell J."/>
            <person name="Jenkins J."/>
            <person name="Lowry D."/>
            <person name="Mamidi S."/>
            <person name="Sreedasyam A."/>
            <person name="Weng X."/>
            <person name="Barry K."/>
            <person name="Bonette J."/>
            <person name="Campitelli B."/>
            <person name="Daum C."/>
            <person name="Gordon S."/>
            <person name="Gould B."/>
            <person name="Lipzen A."/>
            <person name="Macqueen A."/>
            <person name="Palacio-Mejia J."/>
            <person name="Plott C."/>
            <person name="Shakirov E."/>
            <person name="Shu S."/>
            <person name="Yoshinaga Y."/>
            <person name="Zane M."/>
            <person name="Rokhsar D."/>
            <person name="Grimwood J."/>
            <person name="Schmutz J."/>
            <person name="Juenger T."/>
        </authorList>
    </citation>
    <scope>NUCLEOTIDE SEQUENCE [LARGE SCALE GENOMIC DNA]</scope>
    <source>
        <strain evidence="2">FIL2</strain>
    </source>
</reference>
<gene>
    <name evidence="2" type="ORF">PAHAL_7G102700</name>
</gene>
<evidence type="ECO:0000256" key="1">
    <source>
        <dbReference type="SAM" id="MobiDB-lite"/>
    </source>
</evidence>
<dbReference type="AlphaFoldDB" id="A0A2S3I5P3"/>
<dbReference type="EMBL" id="CM008052">
    <property type="protein sequence ID" value="PAN37596.1"/>
    <property type="molecule type" value="Genomic_DNA"/>
</dbReference>
<accession>A0A2S3I5P3</accession>